<sequence length="197" mass="22168">MKHIFLDKKSEYTFLALHGTGGDENDLVPLVNYLNPTFNILSPRGNVSEQGMNRFFKRYGMGNYDIENLEVETNNLNEFISLSITNYGLDQSKMVGLGFSNGANILESLLQLNGPILKKVVLLSPVFLQPDKPFKDLTGVDIYIATSDNDPYVKNKENDKLVDALKATHANVYVNKHHGGHQINQAILEDLKKWLTK</sequence>
<dbReference type="EMBL" id="VKID01000001">
    <property type="protein sequence ID" value="TRX99984.1"/>
    <property type="molecule type" value="Genomic_DNA"/>
</dbReference>
<dbReference type="Proteomes" id="UP000315938">
    <property type="component" value="Unassembled WGS sequence"/>
</dbReference>
<evidence type="ECO:0000259" key="1">
    <source>
        <dbReference type="Pfam" id="PF02230"/>
    </source>
</evidence>
<feature type="domain" description="Phospholipase/carboxylesterase/thioesterase" evidence="1">
    <location>
        <begin position="9"/>
        <end position="196"/>
    </location>
</feature>
<reference evidence="2 3" key="1">
    <citation type="submission" date="2019-07" db="EMBL/GenBank/DDBJ databases">
        <title>Genome sequence of Acholeplasma laidlawii strain with increased resistance to erythromycin.</title>
        <authorList>
            <person name="Medvedeva E.S."/>
            <person name="Baranova N.B."/>
            <person name="Siniagina M.N."/>
            <person name="Mouzykantov A."/>
            <person name="Chernova O.A."/>
            <person name="Chernov V.M."/>
        </authorList>
    </citation>
    <scope>NUCLEOTIDE SEQUENCE [LARGE SCALE GENOMIC DNA]</scope>
    <source>
        <strain evidence="2 3">PG8REry</strain>
    </source>
</reference>
<dbReference type="OMA" id="NDPICSP"/>
<comment type="caution">
    <text evidence="2">The sequence shown here is derived from an EMBL/GenBank/DDBJ whole genome shotgun (WGS) entry which is preliminary data.</text>
</comment>
<dbReference type="SUPFAM" id="SSF53474">
    <property type="entry name" value="alpha/beta-Hydrolases"/>
    <property type="match status" value="1"/>
</dbReference>
<dbReference type="Pfam" id="PF02230">
    <property type="entry name" value="Abhydrolase_2"/>
    <property type="match status" value="1"/>
</dbReference>
<gene>
    <name evidence="2" type="ORF">FNV44_02780</name>
</gene>
<dbReference type="InterPro" id="IPR003140">
    <property type="entry name" value="PLipase/COase/thioEstase"/>
</dbReference>
<dbReference type="InterPro" id="IPR029058">
    <property type="entry name" value="AB_hydrolase_fold"/>
</dbReference>
<dbReference type="RefSeq" id="WP_012242515.1">
    <property type="nucleotide sequence ID" value="NZ_JACAOE010000001.1"/>
</dbReference>
<proteinExistence type="predicted"/>
<dbReference type="GO" id="GO:0016787">
    <property type="term" value="F:hydrolase activity"/>
    <property type="evidence" value="ECO:0007669"/>
    <property type="project" value="UniProtKB-KW"/>
</dbReference>
<name>A0A553IIF2_ACHLA</name>
<protein>
    <submittedName>
        <fullName evidence="2">Alpha/beta hydrolase</fullName>
    </submittedName>
</protein>
<dbReference type="AlphaFoldDB" id="A0A553IIF2"/>
<organism evidence="2 3">
    <name type="scientific">Acholeplasma laidlawii</name>
    <dbReference type="NCBI Taxonomy" id="2148"/>
    <lineage>
        <taxon>Bacteria</taxon>
        <taxon>Bacillati</taxon>
        <taxon>Mycoplasmatota</taxon>
        <taxon>Mollicutes</taxon>
        <taxon>Acholeplasmatales</taxon>
        <taxon>Acholeplasmataceae</taxon>
        <taxon>Acholeplasma</taxon>
    </lineage>
</organism>
<accession>A0A553IIF2</accession>
<evidence type="ECO:0000313" key="2">
    <source>
        <dbReference type="EMBL" id="TRX99984.1"/>
    </source>
</evidence>
<evidence type="ECO:0000313" key="3">
    <source>
        <dbReference type="Proteomes" id="UP000315938"/>
    </source>
</evidence>
<dbReference type="Gene3D" id="3.40.50.1820">
    <property type="entry name" value="alpha/beta hydrolase"/>
    <property type="match status" value="1"/>
</dbReference>
<keyword evidence="2" id="KW-0378">Hydrolase</keyword>
<dbReference type="GeneID" id="41338744"/>